<dbReference type="EMBL" id="AOEX01000011">
    <property type="protein sequence ID" value="EME67269.1"/>
    <property type="molecule type" value="Genomic_DNA"/>
</dbReference>
<keyword evidence="2" id="KW-1185">Reference proteome</keyword>
<evidence type="ECO:0000313" key="1">
    <source>
        <dbReference type="EMBL" id="EME67269.1"/>
    </source>
</evidence>
<reference evidence="1 2" key="1">
    <citation type="journal article" date="2013" name="Genome Announc.">
        <title>Draft Genome Sequence of Rhodococcus ruber Strain BKS 20-38.</title>
        <authorList>
            <person name="Bala M."/>
            <person name="Kumar S."/>
            <person name="Raghava G.P."/>
            <person name="Mayilraj S."/>
        </authorList>
    </citation>
    <scope>NUCLEOTIDE SEQUENCE [LARGE SCALE GENOMIC DNA]</scope>
    <source>
        <strain evidence="1 2">BKS 20-38</strain>
    </source>
</reference>
<dbReference type="PATRIC" id="fig|1278076.4.peg.157"/>
<comment type="caution">
    <text evidence="1">The sequence shown here is derived from an EMBL/GenBank/DDBJ whole genome shotgun (WGS) entry which is preliminary data.</text>
</comment>
<protein>
    <submittedName>
        <fullName evidence="1">Transposase</fullName>
    </submittedName>
</protein>
<organism evidence="1 2">
    <name type="scientific">Rhodococcus ruber BKS 20-38</name>
    <dbReference type="NCBI Taxonomy" id="1278076"/>
    <lineage>
        <taxon>Bacteria</taxon>
        <taxon>Bacillati</taxon>
        <taxon>Actinomycetota</taxon>
        <taxon>Actinomycetes</taxon>
        <taxon>Mycobacteriales</taxon>
        <taxon>Nocardiaceae</taxon>
        <taxon>Rhodococcus</taxon>
    </lineage>
</organism>
<accession>M3A470</accession>
<dbReference type="AlphaFoldDB" id="M3A470"/>
<name>M3A470_9NOCA</name>
<gene>
    <name evidence="1" type="ORF">G352_00777</name>
</gene>
<sequence>MQLGTVEIGDRHRLPGRSIGACLGLVPIDPSGEGGEQVAGVLTKIGHGHVRWLLIEAGWNGRPRLCPGSDLGRPWGSGVSGGRGRGQQANRQQHARCVGFGLRRKRLALANTATACEVARG</sequence>
<proteinExistence type="predicted"/>
<evidence type="ECO:0000313" key="2">
    <source>
        <dbReference type="Proteomes" id="UP000011731"/>
    </source>
</evidence>
<dbReference type="Proteomes" id="UP000011731">
    <property type="component" value="Unassembled WGS sequence"/>
</dbReference>